<feature type="region of interest" description="Disordered" evidence="4">
    <location>
        <begin position="346"/>
        <end position="395"/>
    </location>
</feature>
<dbReference type="EMBL" id="JACHWR010000001">
    <property type="protein sequence ID" value="MBB3041848.1"/>
    <property type="molecule type" value="Genomic_DNA"/>
</dbReference>
<keyword evidence="8" id="KW-1185">Reference proteome</keyword>
<evidence type="ECO:0000256" key="2">
    <source>
        <dbReference type="ARBA" id="ARBA00023180"/>
    </source>
</evidence>
<keyword evidence="3" id="KW-0378">Hydrolase</keyword>
<dbReference type="InterPro" id="IPR009003">
    <property type="entry name" value="Peptidase_S1_PA"/>
</dbReference>
<dbReference type="Gene3D" id="2.40.10.10">
    <property type="entry name" value="Trypsin-like serine proteases"/>
    <property type="match status" value="1"/>
</dbReference>
<protein>
    <submittedName>
        <fullName evidence="7">Secreted trypsin-like serine protease</fullName>
    </submittedName>
</protein>
<dbReference type="InterPro" id="IPR001314">
    <property type="entry name" value="Peptidase_S1A"/>
</dbReference>
<dbReference type="RefSeq" id="WP_183591706.1">
    <property type="nucleotide sequence ID" value="NZ_JACHWR010000001.1"/>
</dbReference>
<evidence type="ECO:0000256" key="5">
    <source>
        <dbReference type="SAM" id="SignalP"/>
    </source>
</evidence>
<dbReference type="Proteomes" id="UP000589626">
    <property type="component" value="Unassembled WGS sequence"/>
</dbReference>
<feature type="signal peptide" evidence="5">
    <location>
        <begin position="1"/>
        <end position="29"/>
    </location>
</feature>
<feature type="compositionally biased region" description="Basic residues" evidence="4">
    <location>
        <begin position="346"/>
        <end position="367"/>
    </location>
</feature>
<dbReference type="SUPFAM" id="SSF50494">
    <property type="entry name" value="Trypsin-like serine proteases"/>
    <property type="match status" value="1"/>
</dbReference>
<keyword evidence="3 7" id="KW-0645">Protease</keyword>
<dbReference type="FunFam" id="2.40.10.10:FF:000002">
    <property type="entry name" value="Transmembrane protease serine"/>
    <property type="match status" value="1"/>
</dbReference>
<dbReference type="InterPro" id="IPR018114">
    <property type="entry name" value="TRYPSIN_HIS"/>
</dbReference>
<dbReference type="PANTHER" id="PTHR24252:SF27">
    <property type="entry name" value="TRANSMEMBRANE PROTEASE SERINE 3-LIKE"/>
    <property type="match status" value="1"/>
</dbReference>
<dbReference type="GO" id="GO:0004252">
    <property type="term" value="F:serine-type endopeptidase activity"/>
    <property type="evidence" value="ECO:0007669"/>
    <property type="project" value="InterPro"/>
</dbReference>
<gene>
    <name evidence="7" type="ORF">FHU40_001649</name>
</gene>
<organism evidence="7 8">
    <name type="scientific">Nocardioides soli</name>
    <dbReference type="NCBI Taxonomy" id="1036020"/>
    <lineage>
        <taxon>Bacteria</taxon>
        <taxon>Bacillati</taxon>
        <taxon>Actinomycetota</taxon>
        <taxon>Actinomycetes</taxon>
        <taxon>Propionibacteriales</taxon>
        <taxon>Nocardioidaceae</taxon>
        <taxon>Nocardioides</taxon>
    </lineage>
</organism>
<proteinExistence type="predicted"/>
<sequence length="413" mass="41644">MSLSLTRPLRRLLAPILALAVAGSLVAAAAPTSAADGGTKRPDIVGGGTSSTAKFPWQVRLEIQTNEGVGLCGGAIVHPRIVLTAAHCLVNSQGQPAVQAARAYFGRDQATAGGVTADASFYDVASGYNHNATDNDFGLLYFSSAIPAAYAPIKIAGPTEGALWRAGRTATVAGFGNVSEGGQTSPTLQEVAMPIHADATCTSAYGSRFFAFSMLCAGAVEGGKSTCQGDSGGPLVVPGDNGVWRIAGIVSWAEGCARPNRPTVFTRIADPAMSARVMSQVQQFKTAQPSLFPGLESTIDIIGSGAVPLGCSAANGAAASAASAVASAQAAATQAATKLTKAKKKQKKATATLKKLKKKHAAKNKIKKATEAKKKAKKKAKKAQGAATSAQSNLSSAQAASANAAAAATGACS</sequence>
<evidence type="ECO:0000313" key="7">
    <source>
        <dbReference type="EMBL" id="MBB3041848.1"/>
    </source>
</evidence>
<keyword evidence="1" id="KW-1015">Disulfide bond</keyword>
<dbReference type="AlphaFoldDB" id="A0A7W4VUN5"/>
<name>A0A7W4VUN5_9ACTN</name>
<dbReference type="SMART" id="SM00020">
    <property type="entry name" value="Tryp_SPc"/>
    <property type="match status" value="1"/>
</dbReference>
<dbReference type="GO" id="GO:0006508">
    <property type="term" value="P:proteolysis"/>
    <property type="evidence" value="ECO:0007669"/>
    <property type="project" value="UniProtKB-KW"/>
</dbReference>
<evidence type="ECO:0000256" key="4">
    <source>
        <dbReference type="SAM" id="MobiDB-lite"/>
    </source>
</evidence>
<keyword evidence="2" id="KW-0325">Glycoprotein</keyword>
<evidence type="ECO:0000259" key="6">
    <source>
        <dbReference type="PROSITE" id="PS50240"/>
    </source>
</evidence>
<keyword evidence="5" id="KW-0732">Signal</keyword>
<dbReference type="PANTHER" id="PTHR24252">
    <property type="entry name" value="ACROSIN-RELATED"/>
    <property type="match status" value="1"/>
</dbReference>
<evidence type="ECO:0000256" key="1">
    <source>
        <dbReference type="ARBA" id="ARBA00023157"/>
    </source>
</evidence>
<feature type="compositionally biased region" description="Low complexity" evidence="4">
    <location>
        <begin position="383"/>
        <end position="395"/>
    </location>
</feature>
<evidence type="ECO:0000313" key="8">
    <source>
        <dbReference type="Proteomes" id="UP000589626"/>
    </source>
</evidence>
<dbReference type="PROSITE" id="PS00135">
    <property type="entry name" value="TRYPSIN_SER"/>
    <property type="match status" value="1"/>
</dbReference>
<dbReference type="InterPro" id="IPR043504">
    <property type="entry name" value="Peptidase_S1_PA_chymotrypsin"/>
</dbReference>
<dbReference type="PROSITE" id="PS50240">
    <property type="entry name" value="TRYPSIN_DOM"/>
    <property type="match status" value="1"/>
</dbReference>
<dbReference type="Pfam" id="PF00089">
    <property type="entry name" value="Trypsin"/>
    <property type="match status" value="1"/>
</dbReference>
<reference evidence="7 8" key="1">
    <citation type="submission" date="2020-08" db="EMBL/GenBank/DDBJ databases">
        <title>Sequencing the genomes of 1000 actinobacteria strains.</title>
        <authorList>
            <person name="Klenk H.-P."/>
        </authorList>
    </citation>
    <scope>NUCLEOTIDE SEQUENCE [LARGE SCALE GENOMIC DNA]</scope>
    <source>
        <strain evidence="7 8">DSM 105498</strain>
    </source>
</reference>
<dbReference type="InterPro" id="IPR033116">
    <property type="entry name" value="TRYPSIN_SER"/>
</dbReference>
<feature type="domain" description="Peptidase S1" evidence="6">
    <location>
        <begin position="44"/>
        <end position="286"/>
    </location>
</feature>
<evidence type="ECO:0000256" key="3">
    <source>
        <dbReference type="RuleBase" id="RU363034"/>
    </source>
</evidence>
<feature type="chain" id="PRO_5038590975" evidence="5">
    <location>
        <begin position="30"/>
        <end position="413"/>
    </location>
</feature>
<dbReference type="CDD" id="cd00190">
    <property type="entry name" value="Tryp_SPc"/>
    <property type="match status" value="1"/>
</dbReference>
<accession>A0A7W4VUN5</accession>
<comment type="caution">
    <text evidence="7">The sequence shown here is derived from an EMBL/GenBank/DDBJ whole genome shotgun (WGS) entry which is preliminary data.</text>
</comment>
<keyword evidence="3" id="KW-0720">Serine protease</keyword>
<dbReference type="PROSITE" id="PS00134">
    <property type="entry name" value="TRYPSIN_HIS"/>
    <property type="match status" value="1"/>
</dbReference>
<dbReference type="InterPro" id="IPR001254">
    <property type="entry name" value="Trypsin_dom"/>
</dbReference>
<dbReference type="PRINTS" id="PR00722">
    <property type="entry name" value="CHYMOTRYPSIN"/>
</dbReference>